<dbReference type="STRING" id="60547.GCA_000751215_06293"/>
<name>A0A069PP15_9BURK</name>
<keyword evidence="2" id="KW-1185">Reference proteome</keyword>
<dbReference type="EMBL" id="JFHC01000026">
    <property type="protein sequence ID" value="KDR41609.1"/>
    <property type="molecule type" value="Genomic_DNA"/>
</dbReference>
<evidence type="ECO:0000313" key="2">
    <source>
        <dbReference type="Proteomes" id="UP000027466"/>
    </source>
</evidence>
<sequence>MNELSIIENTDIAKRVAEQAITNNDMSWRMWQARAAISSAVPDGGKGEAVYQYRLASGDWRDQSEVSYRNNLTNCPDKVRIVYTAPQAECAPRAKPFVMDLHDVVEMWNSTTADSFEGQLIELAAKAINFYKDTLPGSAIEQAVNKGAA</sequence>
<organism evidence="1 2">
    <name type="scientific">Caballeronia glathei</name>
    <dbReference type="NCBI Taxonomy" id="60547"/>
    <lineage>
        <taxon>Bacteria</taxon>
        <taxon>Pseudomonadati</taxon>
        <taxon>Pseudomonadota</taxon>
        <taxon>Betaproteobacteria</taxon>
        <taxon>Burkholderiales</taxon>
        <taxon>Burkholderiaceae</taxon>
        <taxon>Caballeronia</taxon>
    </lineage>
</organism>
<reference evidence="1 2" key="1">
    <citation type="submission" date="2014-03" db="EMBL/GenBank/DDBJ databases">
        <title>Draft Genome Sequences of Four Burkholderia Strains.</title>
        <authorList>
            <person name="Liu X.Y."/>
            <person name="Li C.X."/>
            <person name="Xu J.H."/>
        </authorList>
    </citation>
    <scope>NUCLEOTIDE SEQUENCE [LARGE SCALE GENOMIC DNA]</scope>
    <source>
        <strain evidence="1 2">DSM 50014</strain>
    </source>
</reference>
<accession>A0A069PP15</accession>
<dbReference type="Proteomes" id="UP000027466">
    <property type="component" value="Unassembled WGS sequence"/>
</dbReference>
<protein>
    <submittedName>
        <fullName evidence="1">Uncharacterized protein</fullName>
    </submittedName>
</protein>
<gene>
    <name evidence="1" type="ORF">BG61_17045</name>
</gene>
<comment type="caution">
    <text evidence="1">The sequence shown here is derived from an EMBL/GenBank/DDBJ whole genome shotgun (WGS) entry which is preliminary data.</text>
</comment>
<proteinExistence type="predicted"/>
<evidence type="ECO:0000313" key="1">
    <source>
        <dbReference type="EMBL" id="KDR41609.1"/>
    </source>
</evidence>
<dbReference type="AlphaFoldDB" id="A0A069PP15"/>